<reference evidence="3" key="1">
    <citation type="journal article" date="2023" name="Mol. Phylogenet. Evol.">
        <title>Genome-scale phylogeny and comparative genomics of the fungal order Sordariales.</title>
        <authorList>
            <person name="Hensen N."/>
            <person name="Bonometti L."/>
            <person name="Westerberg I."/>
            <person name="Brannstrom I.O."/>
            <person name="Guillou S."/>
            <person name="Cros-Aarteil S."/>
            <person name="Calhoun S."/>
            <person name="Haridas S."/>
            <person name="Kuo A."/>
            <person name="Mondo S."/>
            <person name="Pangilinan J."/>
            <person name="Riley R."/>
            <person name="LaButti K."/>
            <person name="Andreopoulos B."/>
            <person name="Lipzen A."/>
            <person name="Chen C."/>
            <person name="Yan M."/>
            <person name="Daum C."/>
            <person name="Ng V."/>
            <person name="Clum A."/>
            <person name="Steindorff A."/>
            <person name="Ohm R.A."/>
            <person name="Martin F."/>
            <person name="Silar P."/>
            <person name="Natvig D.O."/>
            <person name="Lalanne C."/>
            <person name="Gautier V."/>
            <person name="Ament-Velasquez S.L."/>
            <person name="Kruys A."/>
            <person name="Hutchinson M.I."/>
            <person name="Powell A.J."/>
            <person name="Barry K."/>
            <person name="Miller A.N."/>
            <person name="Grigoriev I.V."/>
            <person name="Debuchy R."/>
            <person name="Gladieux P."/>
            <person name="Hiltunen Thoren M."/>
            <person name="Johannesson H."/>
        </authorList>
    </citation>
    <scope>NUCLEOTIDE SEQUENCE</scope>
    <source>
        <strain evidence="3">CBS 538.74</strain>
    </source>
</reference>
<feature type="domain" description="Heterokaryon incompatibility" evidence="2">
    <location>
        <begin position="61"/>
        <end position="223"/>
    </location>
</feature>
<dbReference type="InterPro" id="IPR052895">
    <property type="entry name" value="HetReg/Transcr_Mod"/>
</dbReference>
<sequence length="669" mass="74572">MTRQRSQSNPNPRRPRPPYNYTPLSTPRHIRLIRLLHYDPILSQLHITLTEHPIDAITHTFTALSCTWGSAVEHFEQQEPRPPHPQPQTTNNTIELIIGALLDTYTTDVRALTPPPTIGANLSDFLRAYLVSHLWIDAVCIDQSSPAEKAGQIPLMGEIYSLSGRVLGMMKLREGDFVDAGFWREVVGLGEPPMGGGWARAWVEYWGFYRARRYFHRVWIVQEVVDMAGFAGFLGHVAWIDVLDELVVKTLSGAPTTLIARGFGITDISGMQRLHQRKAYEKNGWPEHWWAALSQDKVFATVGILQQALPAGTPLPFPVDATATPEEVYTRAATALVLNCPQLTLLSLIEHPIHRNLTNLPSWVPDLTTANFPWPLGAFDTPFTAWAAPSPSPPPRTITPTGELCIRGFRLDTIASRVEDQTPRNSRLAENTLHFLASLPANYVHAKVPAAAEGEEVVAGQFREAALVHTLTCHESSNINRGTAAETERLSLSFGVWLFVSLGQVYASSLLQPGDEGYSAEEVAECEQRWQEIEKAVDELVPKILVPDVEDLKMQGEAVAKAKRGEGPWPEYIASPQEFVDQVRRVIQSRCLFKTAGGWIGLCSDTCQVGDEVWLLEGGAVPYVLRRCGTQDEKERFVFCGECYVHGVMDGQLTREKRVEEQLQDIVIV</sequence>
<dbReference type="AlphaFoldDB" id="A0AAN6VEI6"/>
<feature type="region of interest" description="Disordered" evidence="1">
    <location>
        <begin position="1"/>
        <end position="23"/>
    </location>
</feature>
<dbReference type="InterPro" id="IPR010730">
    <property type="entry name" value="HET"/>
</dbReference>
<dbReference type="PANTHER" id="PTHR24148:SF73">
    <property type="entry name" value="HET DOMAIN PROTEIN (AFU_ORTHOLOGUE AFUA_8G01020)"/>
    <property type="match status" value="1"/>
</dbReference>
<gene>
    <name evidence="3" type="ORF">C8A00DRAFT_46489</name>
</gene>
<evidence type="ECO:0000313" key="4">
    <source>
        <dbReference type="Proteomes" id="UP001302745"/>
    </source>
</evidence>
<dbReference type="EMBL" id="MU857104">
    <property type="protein sequence ID" value="KAK4150013.1"/>
    <property type="molecule type" value="Genomic_DNA"/>
</dbReference>
<evidence type="ECO:0000313" key="3">
    <source>
        <dbReference type="EMBL" id="KAK4150013.1"/>
    </source>
</evidence>
<evidence type="ECO:0000256" key="1">
    <source>
        <dbReference type="SAM" id="MobiDB-lite"/>
    </source>
</evidence>
<dbReference type="Pfam" id="PF06985">
    <property type="entry name" value="HET"/>
    <property type="match status" value="1"/>
</dbReference>
<name>A0AAN6VEI6_9PEZI</name>
<reference evidence="3" key="2">
    <citation type="submission" date="2023-05" db="EMBL/GenBank/DDBJ databases">
        <authorList>
            <consortium name="Lawrence Berkeley National Laboratory"/>
            <person name="Steindorff A."/>
            <person name="Hensen N."/>
            <person name="Bonometti L."/>
            <person name="Westerberg I."/>
            <person name="Brannstrom I.O."/>
            <person name="Guillou S."/>
            <person name="Cros-Aarteil S."/>
            <person name="Calhoun S."/>
            <person name="Haridas S."/>
            <person name="Kuo A."/>
            <person name="Mondo S."/>
            <person name="Pangilinan J."/>
            <person name="Riley R."/>
            <person name="Labutti K."/>
            <person name="Andreopoulos B."/>
            <person name="Lipzen A."/>
            <person name="Chen C."/>
            <person name="Yanf M."/>
            <person name="Daum C."/>
            <person name="Ng V."/>
            <person name="Clum A."/>
            <person name="Ohm R."/>
            <person name="Martin F."/>
            <person name="Silar P."/>
            <person name="Natvig D."/>
            <person name="Lalanne C."/>
            <person name="Gautier V."/>
            <person name="Ament-Velasquez S.L."/>
            <person name="Kruys A."/>
            <person name="Hutchinson M.I."/>
            <person name="Powell A.J."/>
            <person name="Barry K."/>
            <person name="Miller A.N."/>
            <person name="Grigoriev I.V."/>
            <person name="Debuchy R."/>
            <person name="Gladieux P."/>
            <person name="Thoren M.H."/>
            <person name="Johannesson H."/>
        </authorList>
    </citation>
    <scope>NUCLEOTIDE SEQUENCE</scope>
    <source>
        <strain evidence="3">CBS 538.74</strain>
    </source>
</reference>
<accession>A0AAN6VEI6</accession>
<comment type="caution">
    <text evidence="3">The sequence shown here is derived from an EMBL/GenBank/DDBJ whole genome shotgun (WGS) entry which is preliminary data.</text>
</comment>
<organism evidence="3 4">
    <name type="scientific">Chaetomidium leptoderma</name>
    <dbReference type="NCBI Taxonomy" id="669021"/>
    <lineage>
        <taxon>Eukaryota</taxon>
        <taxon>Fungi</taxon>
        <taxon>Dikarya</taxon>
        <taxon>Ascomycota</taxon>
        <taxon>Pezizomycotina</taxon>
        <taxon>Sordariomycetes</taxon>
        <taxon>Sordariomycetidae</taxon>
        <taxon>Sordariales</taxon>
        <taxon>Chaetomiaceae</taxon>
        <taxon>Chaetomidium</taxon>
    </lineage>
</organism>
<dbReference type="PANTHER" id="PTHR24148">
    <property type="entry name" value="ANKYRIN REPEAT DOMAIN-CONTAINING PROTEIN 39 HOMOLOG-RELATED"/>
    <property type="match status" value="1"/>
</dbReference>
<dbReference type="Proteomes" id="UP001302745">
    <property type="component" value="Unassembled WGS sequence"/>
</dbReference>
<feature type="compositionally biased region" description="Low complexity" evidence="1">
    <location>
        <begin position="1"/>
        <end position="11"/>
    </location>
</feature>
<dbReference type="Pfam" id="PF26639">
    <property type="entry name" value="Het-6_barrel"/>
    <property type="match status" value="1"/>
</dbReference>
<keyword evidence="4" id="KW-1185">Reference proteome</keyword>
<proteinExistence type="predicted"/>
<protein>
    <recommendedName>
        <fullName evidence="2">Heterokaryon incompatibility domain-containing protein</fullName>
    </recommendedName>
</protein>
<evidence type="ECO:0000259" key="2">
    <source>
        <dbReference type="Pfam" id="PF06985"/>
    </source>
</evidence>